<keyword evidence="3" id="KW-1185">Reference proteome</keyword>
<evidence type="ECO:0008006" key="4">
    <source>
        <dbReference type="Google" id="ProtNLM"/>
    </source>
</evidence>
<evidence type="ECO:0000313" key="3">
    <source>
        <dbReference type="Proteomes" id="UP001595621"/>
    </source>
</evidence>
<organism evidence="2 3">
    <name type="scientific">Shewanella submarina</name>
    <dbReference type="NCBI Taxonomy" id="2016376"/>
    <lineage>
        <taxon>Bacteria</taxon>
        <taxon>Pseudomonadati</taxon>
        <taxon>Pseudomonadota</taxon>
        <taxon>Gammaproteobacteria</taxon>
        <taxon>Alteromonadales</taxon>
        <taxon>Shewanellaceae</taxon>
        <taxon>Shewanella</taxon>
    </lineage>
</organism>
<keyword evidence="1" id="KW-0175">Coiled coil</keyword>
<evidence type="ECO:0000256" key="1">
    <source>
        <dbReference type="SAM" id="Coils"/>
    </source>
</evidence>
<dbReference type="RefSeq" id="WP_248936268.1">
    <property type="nucleotide sequence ID" value="NZ_JAKILF010000004.1"/>
</dbReference>
<sequence length="101" mass="11309">MANKSLSSEISENITQLKKLKEKSPSRKLTNRLQDMYDALYQAQGKEWEEQVEKYKEAKKALDNAKKEAQKALNDLSKTADAIEKSASAFKAVLSALAFAL</sequence>
<proteinExistence type="predicted"/>
<dbReference type="Proteomes" id="UP001595621">
    <property type="component" value="Unassembled WGS sequence"/>
</dbReference>
<evidence type="ECO:0000313" key="2">
    <source>
        <dbReference type="EMBL" id="MFC3139772.1"/>
    </source>
</evidence>
<dbReference type="EMBL" id="JBHRTD010000017">
    <property type="protein sequence ID" value="MFC3139772.1"/>
    <property type="molecule type" value="Genomic_DNA"/>
</dbReference>
<feature type="coiled-coil region" evidence="1">
    <location>
        <begin position="3"/>
        <end position="86"/>
    </location>
</feature>
<protein>
    <recommendedName>
        <fullName evidence="4">Mobilization protein</fullName>
    </recommendedName>
</protein>
<reference evidence="3" key="1">
    <citation type="journal article" date="2019" name="Int. J. Syst. Evol. Microbiol.">
        <title>The Global Catalogue of Microorganisms (GCM) 10K type strain sequencing project: providing services to taxonomists for standard genome sequencing and annotation.</title>
        <authorList>
            <consortium name="The Broad Institute Genomics Platform"/>
            <consortium name="The Broad Institute Genome Sequencing Center for Infectious Disease"/>
            <person name="Wu L."/>
            <person name="Ma J."/>
        </authorList>
    </citation>
    <scope>NUCLEOTIDE SEQUENCE [LARGE SCALE GENOMIC DNA]</scope>
    <source>
        <strain evidence="3">KCTC 52277</strain>
    </source>
</reference>
<gene>
    <name evidence="2" type="ORF">ACFOE0_16515</name>
</gene>
<name>A0ABV7GE97_9GAMM</name>
<comment type="caution">
    <text evidence="2">The sequence shown here is derived from an EMBL/GenBank/DDBJ whole genome shotgun (WGS) entry which is preliminary data.</text>
</comment>
<accession>A0ABV7GE97</accession>